<proteinExistence type="inferred from homology"/>
<dbReference type="Gene3D" id="3.40.50.300">
    <property type="entry name" value="P-loop containing nucleotide triphosphate hydrolases"/>
    <property type="match status" value="1"/>
</dbReference>
<evidence type="ECO:0000256" key="3">
    <source>
        <dbReference type="ARBA" id="ARBA00013368"/>
    </source>
</evidence>
<evidence type="ECO:0000256" key="2">
    <source>
        <dbReference type="ARBA" id="ARBA00011322"/>
    </source>
</evidence>
<feature type="coiled-coil region" evidence="4">
    <location>
        <begin position="374"/>
        <end position="458"/>
    </location>
</feature>
<dbReference type="InterPro" id="IPR038729">
    <property type="entry name" value="Rad50/SbcC_AAA"/>
</dbReference>
<evidence type="ECO:0000313" key="8">
    <source>
        <dbReference type="Proteomes" id="UP000318138"/>
    </source>
</evidence>
<dbReference type="PANTHER" id="PTHR32114:SF2">
    <property type="entry name" value="ABC TRANSPORTER ABCH.3"/>
    <property type="match status" value="1"/>
</dbReference>
<accession>A0A859FEG4</accession>
<feature type="coiled-coil region" evidence="4">
    <location>
        <begin position="486"/>
        <end position="547"/>
    </location>
</feature>
<dbReference type="Proteomes" id="UP000318138">
    <property type="component" value="Chromosome"/>
</dbReference>
<comment type="subunit">
    <text evidence="2">Heterodimer of SbcC and SbcD.</text>
</comment>
<feature type="coiled-coil region" evidence="4">
    <location>
        <begin position="237"/>
        <end position="344"/>
    </location>
</feature>
<reference evidence="7" key="2">
    <citation type="submission" date="2020-05" db="EMBL/GenBank/DDBJ databases">
        <title>Bacillus alkalisoli sp. nov. isolated from saline soil.</title>
        <authorList>
            <person name="Sun J.-Q."/>
            <person name="Xu L."/>
        </authorList>
    </citation>
    <scope>NUCLEOTIDE SEQUENCE</scope>
    <source>
        <strain evidence="7">M4U3P1</strain>
    </source>
</reference>
<reference evidence="8" key="1">
    <citation type="submission" date="2019-07" db="EMBL/GenBank/DDBJ databases">
        <title>Bacillus alkalisoli sp. nov. isolated from saline soil.</title>
        <authorList>
            <person name="Sun J.-Q."/>
            <person name="Xu L."/>
        </authorList>
    </citation>
    <scope>NUCLEOTIDE SEQUENCE [LARGE SCALE GENOMIC DNA]</scope>
    <source>
        <strain evidence="6 8">M4U3P1</strain>
    </source>
</reference>
<dbReference type="RefSeq" id="WP_176009721.1">
    <property type="nucleotide sequence ID" value="NZ_CP041372.2"/>
</dbReference>
<evidence type="ECO:0000313" key="6">
    <source>
        <dbReference type="EMBL" id="QKS71689.1"/>
    </source>
</evidence>
<feature type="domain" description="Rad50/SbcC-type AAA" evidence="5">
    <location>
        <begin position="9"/>
        <end position="257"/>
    </location>
</feature>
<dbReference type="KEGG" id="psua:FLK61_33970"/>
<dbReference type="PANTHER" id="PTHR32114">
    <property type="entry name" value="ABC TRANSPORTER ABCH.3"/>
    <property type="match status" value="1"/>
</dbReference>
<evidence type="ECO:0000256" key="1">
    <source>
        <dbReference type="ARBA" id="ARBA00006930"/>
    </source>
</evidence>
<sequence>MKKIKLITMKLRNFKGIKLFELHADGDNARIFGDNATGKTTLFDAAMWLLLDKDANNRADFQIKTVDADGNVIHGLEHEVLASFTVDNKPLTLQKIYKEKWTKKRGAATSEFTGHTTDYLVNEVPVKKGDYQSKVAELIDEETFKLLTNPAYFNEHLKREQRRDILLEVCGDVSNEDVLNSNDKLKKLSGRLAEHTIDEIKAIVKSKKKKINDELEAIPVRIDEIDRTLPDIAGLKREKIKDDIDVVDAKIEALDDEVTQVRNGNAIASYQNEITELKGQLTNLKYEHGDKERAATSDLKKELNDKKDRLSDLQAQHSRLVREMESLGNDRNWSNQELQKLRNKFSEINSQEYKEEFHHTGEDTCPTCAQALPADQVKEAHEKAKEDYNKRKQAFNASKSQQLEDINARGKRLKVDYQTLEQRYKDADDAAKEVEQKIGEVANDVDELKAQLKDKESNLTPFEETEAYKEKMTEINETEFTLNMNKEKANEQIVKLKENRQELITKRDALREQLDMLDQHERAQERRDELADRERTLASEYEKLEQEVYLADEFIKAKVALLEDKINSKFKMANFKLFETQINEGVKETCETTYNGVPYSKGLNNAARINVGLDIIDTLAEHYQVSAPIFVDNAEAVTKLIDIDAQLISLVVSEQDKELRVETPIKQEAV</sequence>
<comment type="similarity">
    <text evidence="1">Belongs to the SMC family. SbcC subfamily.</text>
</comment>
<evidence type="ECO:0000313" key="7">
    <source>
        <dbReference type="EMBL" id="QKS71743.1"/>
    </source>
</evidence>
<evidence type="ECO:0000256" key="4">
    <source>
        <dbReference type="SAM" id="Coils"/>
    </source>
</evidence>
<organism evidence="7 8">
    <name type="scientific">Paenalkalicoccus suaedae</name>
    <dbReference type="NCBI Taxonomy" id="2592382"/>
    <lineage>
        <taxon>Bacteria</taxon>
        <taxon>Bacillati</taxon>
        <taxon>Bacillota</taxon>
        <taxon>Bacilli</taxon>
        <taxon>Bacillales</taxon>
        <taxon>Bacillaceae</taxon>
        <taxon>Paenalkalicoccus</taxon>
    </lineage>
</organism>
<dbReference type="EMBL" id="CP041372">
    <property type="protein sequence ID" value="QKS71743.1"/>
    <property type="molecule type" value="Genomic_DNA"/>
</dbReference>
<dbReference type="Pfam" id="PF13476">
    <property type="entry name" value="AAA_23"/>
    <property type="match status" value="1"/>
</dbReference>
<dbReference type="AlphaFoldDB" id="A0A859FEG4"/>
<dbReference type="EMBL" id="CP041372">
    <property type="protein sequence ID" value="QKS71689.1"/>
    <property type="molecule type" value="Genomic_DNA"/>
</dbReference>
<dbReference type="SUPFAM" id="SSF52540">
    <property type="entry name" value="P-loop containing nucleoside triphosphate hydrolases"/>
    <property type="match status" value="1"/>
</dbReference>
<gene>
    <name evidence="6" type="ORF">FLK61_33970</name>
    <name evidence="7" type="ORF">FLK61_34265</name>
</gene>
<keyword evidence="4" id="KW-0175">Coiled coil</keyword>
<name>A0A859FEG4_9BACI</name>
<dbReference type="KEGG" id="psua:FLK61_34265"/>
<dbReference type="Gene3D" id="1.10.287.1490">
    <property type="match status" value="1"/>
</dbReference>
<dbReference type="InterPro" id="IPR027417">
    <property type="entry name" value="P-loop_NTPase"/>
</dbReference>
<keyword evidence="8" id="KW-1185">Reference proteome</keyword>
<evidence type="ECO:0000259" key="5">
    <source>
        <dbReference type="Pfam" id="PF13476"/>
    </source>
</evidence>
<protein>
    <recommendedName>
        <fullName evidence="3">Nuclease SbcCD subunit C</fullName>
    </recommendedName>
</protein>